<protein>
    <submittedName>
        <fullName evidence="2">Uncharacterized protein</fullName>
    </submittedName>
</protein>
<comment type="caution">
    <text evidence="2">The sequence shown here is derived from an EMBL/GenBank/DDBJ whole genome shotgun (WGS) entry which is preliminary data.</text>
</comment>
<name>A0AA39Y1S6_9PEZI</name>
<keyword evidence="3" id="KW-1185">Reference proteome</keyword>
<sequence>MLLDQKPPGVTAMGRGTTWSPRRRRRGFCIDIMVALAAAIALTVLYVNVVTWAQQPTLVPWALPPIPVGSIVPSGWMLGEMETMAQGLAGHEHDFYLYVNESRWLQPAGTGGYDYSRLNEALPYWFNGLVPLAYLLDDDRLKAQVHSVATTVLDLQTEDGWLGPEVPSERNFWARAPFFLGLIQLAEANSTWKGPIVGALHSFNTLANSMLHNSSQGHRICPPDFECYWGQTRVHDLMISIQWLIDNQETGDSMESTLVENMQMFYDQSDYKWDKWYQEGTYLKIVDDPTTTNPLYPYLHGVNVGQGLKASAVVRRFSHDDSLIAASLRAVEWTMIYHGAPSGTILGDEIEQDLSPFMGSELCTAVETAYSLAYLYHAIGDNSYADHAEVVIFNALPVMLTGDMWAHQYLTQPNGPWAAINNEDYNHPDGPFLFTTAHSGRATTFGMEPQYPCCTVNHPQGYPKFVTHSWGYVGTNGLAHLLLGPSKVSTPIATVECDTAYPFDLTLRYTITSLESFDFYVRVPSWYINDNSDITIDGRTSRLSADPGNGLHKITISAGTTEVTYNLGAIVREESRTNGTVAVFYGNLLYALDVGSVNSSSYPHAFNDARGAGFDDLPFPQVRDYYFNNTKPWNVAIDPRTLEYHGMQPGVPLPKPVFEYGGPPNYITVQGCEIAWDLHLGATPGPAPAPANRTCLSPKSTFRLIPYGSAKVHMSEIPTIYF</sequence>
<keyword evidence="1" id="KW-0472">Membrane</keyword>
<dbReference type="GO" id="GO:0005975">
    <property type="term" value="P:carbohydrate metabolic process"/>
    <property type="evidence" value="ECO:0007669"/>
    <property type="project" value="InterPro"/>
</dbReference>
<feature type="transmembrane region" description="Helical" evidence="1">
    <location>
        <begin position="28"/>
        <end position="47"/>
    </location>
</feature>
<organism evidence="2 3">
    <name type="scientific">Cercophora newfieldiana</name>
    <dbReference type="NCBI Taxonomy" id="92897"/>
    <lineage>
        <taxon>Eukaryota</taxon>
        <taxon>Fungi</taxon>
        <taxon>Dikarya</taxon>
        <taxon>Ascomycota</taxon>
        <taxon>Pezizomycotina</taxon>
        <taxon>Sordariomycetes</taxon>
        <taxon>Sordariomycetidae</taxon>
        <taxon>Sordariales</taxon>
        <taxon>Lasiosphaeriaceae</taxon>
        <taxon>Cercophora</taxon>
    </lineage>
</organism>
<evidence type="ECO:0000313" key="3">
    <source>
        <dbReference type="Proteomes" id="UP001174936"/>
    </source>
</evidence>
<reference evidence="2" key="1">
    <citation type="submission" date="2023-06" db="EMBL/GenBank/DDBJ databases">
        <title>Genome-scale phylogeny and comparative genomics of the fungal order Sordariales.</title>
        <authorList>
            <consortium name="Lawrence Berkeley National Laboratory"/>
            <person name="Hensen N."/>
            <person name="Bonometti L."/>
            <person name="Westerberg I."/>
            <person name="Brannstrom I.O."/>
            <person name="Guillou S."/>
            <person name="Cros-Aarteil S."/>
            <person name="Calhoun S."/>
            <person name="Haridas S."/>
            <person name="Kuo A."/>
            <person name="Mondo S."/>
            <person name="Pangilinan J."/>
            <person name="Riley R."/>
            <person name="Labutti K."/>
            <person name="Andreopoulos B."/>
            <person name="Lipzen A."/>
            <person name="Chen C."/>
            <person name="Yanf M."/>
            <person name="Daum C."/>
            <person name="Ng V."/>
            <person name="Clum A."/>
            <person name="Steindorff A."/>
            <person name="Ohm R."/>
            <person name="Martin F."/>
            <person name="Silar P."/>
            <person name="Natvig D."/>
            <person name="Lalanne C."/>
            <person name="Gautier V."/>
            <person name="Ament-Velasquez S.L."/>
            <person name="Kruys A."/>
            <person name="Hutchinson M.I."/>
            <person name="Powell A.J."/>
            <person name="Barry K."/>
            <person name="Miller A.N."/>
            <person name="Grigoriev I.V."/>
            <person name="Debuchy R."/>
            <person name="Gladieux P."/>
            <person name="Thoren M.H."/>
            <person name="Johannesson H."/>
        </authorList>
    </citation>
    <scope>NUCLEOTIDE SEQUENCE</scope>
    <source>
        <strain evidence="2">SMH2532-1</strain>
    </source>
</reference>
<evidence type="ECO:0000256" key="1">
    <source>
        <dbReference type="SAM" id="Phobius"/>
    </source>
</evidence>
<proteinExistence type="predicted"/>
<dbReference type="Proteomes" id="UP001174936">
    <property type="component" value="Unassembled WGS sequence"/>
</dbReference>
<dbReference type="AlphaFoldDB" id="A0AA39Y1S6"/>
<evidence type="ECO:0000313" key="2">
    <source>
        <dbReference type="EMBL" id="KAK0643840.1"/>
    </source>
</evidence>
<dbReference type="InterPro" id="IPR008928">
    <property type="entry name" value="6-hairpin_glycosidase_sf"/>
</dbReference>
<dbReference type="SUPFAM" id="SSF48208">
    <property type="entry name" value="Six-hairpin glycosidases"/>
    <property type="match status" value="1"/>
</dbReference>
<accession>A0AA39Y1S6</accession>
<keyword evidence="1" id="KW-0812">Transmembrane</keyword>
<gene>
    <name evidence="2" type="ORF">B0T16DRAFT_459941</name>
</gene>
<keyword evidence="1" id="KW-1133">Transmembrane helix</keyword>
<dbReference type="EMBL" id="JAULSV010000005">
    <property type="protein sequence ID" value="KAK0643840.1"/>
    <property type="molecule type" value="Genomic_DNA"/>
</dbReference>